<dbReference type="EMBL" id="VFFF01000001">
    <property type="protein sequence ID" value="TNY32724.1"/>
    <property type="molecule type" value="Genomic_DNA"/>
</dbReference>
<dbReference type="SUPFAM" id="SSF53697">
    <property type="entry name" value="SIS domain"/>
    <property type="match status" value="1"/>
</dbReference>
<comment type="caution">
    <text evidence="2">The sequence shown here is derived from an EMBL/GenBank/DDBJ whole genome shotgun (WGS) entry which is preliminary data.</text>
</comment>
<dbReference type="Proteomes" id="UP000314011">
    <property type="component" value="Unassembled WGS sequence"/>
</dbReference>
<dbReference type="OrthoDB" id="9810372at2"/>
<evidence type="ECO:0000259" key="1">
    <source>
        <dbReference type="PROSITE" id="PS51464"/>
    </source>
</evidence>
<protein>
    <submittedName>
        <fullName evidence="2">SIS domain-containing protein</fullName>
    </submittedName>
</protein>
<dbReference type="RefSeq" id="WP_140193404.1">
    <property type="nucleotide sequence ID" value="NZ_CP065915.1"/>
</dbReference>
<accession>A0A5C5GET6</accession>
<dbReference type="Gene3D" id="3.40.50.10490">
    <property type="entry name" value="Glucose-6-phosphate isomerase like protein, domain 1"/>
    <property type="match status" value="2"/>
</dbReference>
<dbReference type="InterPro" id="IPR046348">
    <property type="entry name" value="SIS_dom_sf"/>
</dbReference>
<reference evidence="2 3" key="1">
    <citation type="submission" date="2019-06" db="EMBL/GenBank/DDBJ databases">
        <title>Genome of new Rhodobacteraceae sp. SM1903.</title>
        <authorList>
            <person name="Ren X."/>
        </authorList>
    </citation>
    <scope>NUCLEOTIDE SEQUENCE [LARGE SCALE GENOMIC DNA]</scope>
    <source>
        <strain evidence="2 3">SM1903</strain>
    </source>
</reference>
<organism evidence="2 3">
    <name type="scientific">Pelagovum pacificum</name>
    <dbReference type="NCBI Taxonomy" id="2588711"/>
    <lineage>
        <taxon>Bacteria</taxon>
        <taxon>Pseudomonadati</taxon>
        <taxon>Pseudomonadota</taxon>
        <taxon>Alphaproteobacteria</taxon>
        <taxon>Rhodobacterales</taxon>
        <taxon>Paracoccaceae</taxon>
        <taxon>Pelagovum</taxon>
    </lineage>
</organism>
<feature type="domain" description="SIS" evidence="1">
    <location>
        <begin position="33"/>
        <end position="182"/>
    </location>
</feature>
<evidence type="ECO:0000313" key="3">
    <source>
        <dbReference type="Proteomes" id="UP000314011"/>
    </source>
</evidence>
<dbReference type="InterPro" id="IPR001347">
    <property type="entry name" value="SIS_dom"/>
</dbReference>
<dbReference type="GO" id="GO:1901135">
    <property type="term" value="P:carbohydrate derivative metabolic process"/>
    <property type="evidence" value="ECO:0007669"/>
    <property type="project" value="InterPro"/>
</dbReference>
<gene>
    <name evidence="2" type="ORF">FHY64_05450</name>
</gene>
<dbReference type="AlphaFoldDB" id="A0A5C5GET6"/>
<evidence type="ECO:0000313" key="2">
    <source>
        <dbReference type="EMBL" id="TNY32724.1"/>
    </source>
</evidence>
<dbReference type="PROSITE" id="PS51464">
    <property type="entry name" value="SIS"/>
    <property type="match status" value="1"/>
</dbReference>
<proteinExistence type="predicted"/>
<dbReference type="GO" id="GO:0097367">
    <property type="term" value="F:carbohydrate derivative binding"/>
    <property type="evidence" value="ECO:0007669"/>
    <property type="project" value="InterPro"/>
</dbReference>
<sequence>MSDALTQWTTWREIGAQPDIWRRWEQDFALQDVRAWIAGLDVDEVWFCGAGSSAFIGDIVASGIKGERPFRSVPTTDLISRPDFYLSDRRPLVVSFGRSGGSPETLGSFDALDVLTPDAPRLNVTCNPDGALAKRKATGECGVVVLPPQALDQGFAMTSSFTTMLLTALALFDAESRQRPFTQLADALDILLPEFTALASDTDRPSRIVFLGTGAMSHAARESALKVLELTAGRTAAIWDSPLGFRHGPMSFVDDETRIVLFTSREPQAARYEADLLDELSRQFPGQGLTTVGANADFDPNVDLPDAWLTPIAVALAQVLGVTWSDRLGLDVDDPFAGKGTLSRVVSGVTLYPVRRS</sequence>
<keyword evidence="3" id="KW-1185">Reference proteome</keyword>
<name>A0A5C5GET6_9RHOB</name>